<dbReference type="Proteomes" id="UP001470230">
    <property type="component" value="Unassembled WGS sequence"/>
</dbReference>
<dbReference type="Gene3D" id="3.30.429.10">
    <property type="entry name" value="Macrophage Migration Inhibitory Factor"/>
    <property type="match status" value="1"/>
</dbReference>
<protein>
    <submittedName>
        <fullName evidence="2">Uncharacterized protein</fullName>
    </submittedName>
</protein>
<dbReference type="InterPro" id="IPR001398">
    <property type="entry name" value="Macrophage_inhib_fac"/>
</dbReference>
<keyword evidence="3" id="KW-1185">Reference proteome</keyword>
<dbReference type="SUPFAM" id="SSF55331">
    <property type="entry name" value="Tautomerase/MIF"/>
    <property type="match status" value="1"/>
</dbReference>
<sequence length="120" mass="13834">MPYIEIKTTQKLTREQKIKITEKLTEAFAKASSPDCAKNIQYSVEDGVFMNFKGNYNDPTANVYVRPGYLTPESDYEKIILAFFPVLTELLDIPKNRIYISFNEVRAWGFDGIYVPPKPE</sequence>
<dbReference type="InterPro" id="IPR014347">
    <property type="entry name" value="Tautomerase/MIF_sf"/>
</dbReference>
<name>A0ABR2JF57_9EUKA</name>
<evidence type="ECO:0000313" key="2">
    <source>
        <dbReference type="EMBL" id="KAK8876411.1"/>
    </source>
</evidence>
<reference evidence="2 3" key="1">
    <citation type="submission" date="2024-04" db="EMBL/GenBank/DDBJ databases">
        <title>Tritrichomonas musculus Genome.</title>
        <authorList>
            <person name="Alves-Ferreira E."/>
            <person name="Grigg M."/>
            <person name="Lorenzi H."/>
            <person name="Galac M."/>
        </authorList>
    </citation>
    <scope>NUCLEOTIDE SEQUENCE [LARGE SCALE GENOMIC DNA]</scope>
    <source>
        <strain evidence="2 3">EAF2021</strain>
    </source>
</reference>
<evidence type="ECO:0000313" key="3">
    <source>
        <dbReference type="Proteomes" id="UP001470230"/>
    </source>
</evidence>
<dbReference type="Pfam" id="PF01187">
    <property type="entry name" value="MIF"/>
    <property type="match status" value="1"/>
</dbReference>
<organism evidence="2 3">
    <name type="scientific">Tritrichomonas musculus</name>
    <dbReference type="NCBI Taxonomy" id="1915356"/>
    <lineage>
        <taxon>Eukaryota</taxon>
        <taxon>Metamonada</taxon>
        <taxon>Parabasalia</taxon>
        <taxon>Tritrichomonadida</taxon>
        <taxon>Tritrichomonadidae</taxon>
        <taxon>Tritrichomonas</taxon>
    </lineage>
</organism>
<gene>
    <name evidence="2" type="ORF">M9Y10_006617</name>
</gene>
<dbReference type="EMBL" id="JAPFFF010000012">
    <property type="protein sequence ID" value="KAK8876411.1"/>
    <property type="molecule type" value="Genomic_DNA"/>
</dbReference>
<proteinExistence type="inferred from homology"/>
<comment type="similarity">
    <text evidence="1">Belongs to the MIF family.</text>
</comment>
<comment type="caution">
    <text evidence="2">The sequence shown here is derived from an EMBL/GenBank/DDBJ whole genome shotgun (WGS) entry which is preliminary data.</text>
</comment>
<accession>A0ABR2JF57</accession>
<evidence type="ECO:0000256" key="1">
    <source>
        <dbReference type="ARBA" id="ARBA00005851"/>
    </source>
</evidence>